<keyword evidence="6 10" id="KW-0472">Membrane</keyword>
<keyword evidence="2" id="KW-0813">Transport</keyword>
<comment type="caution">
    <text evidence="11">The sequence shown here is derived from an EMBL/GenBank/DDBJ whole genome shotgun (WGS) entry which is preliminary data.</text>
</comment>
<proteinExistence type="predicted"/>
<dbReference type="RefSeq" id="WP_168146320.1">
    <property type="nucleotide sequence ID" value="NZ_JAAVXB010000001.1"/>
</dbReference>
<dbReference type="InterPro" id="IPR050368">
    <property type="entry name" value="ClC-type_chloride_channel"/>
</dbReference>
<dbReference type="Proteomes" id="UP000653472">
    <property type="component" value="Unassembled WGS sequence"/>
</dbReference>
<dbReference type="GO" id="GO:0005254">
    <property type="term" value="F:chloride channel activity"/>
    <property type="evidence" value="ECO:0007669"/>
    <property type="project" value="UniProtKB-KW"/>
</dbReference>
<evidence type="ECO:0000256" key="1">
    <source>
        <dbReference type="ARBA" id="ARBA00004141"/>
    </source>
</evidence>
<feature type="transmembrane region" description="Helical" evidence="10">
    <location>
        <begin position="329"/>
        <end position="351"/>
    </location>
</feature>
<evidence type="ECO:0000256" key="8">
    <source>
        <dbReference type="ARBA" id="ARBA00023214"/>
    </source>
</evidence>
<protein>
    <submittedName>
        <fullName evidence="11">Chloride channel protein</fullName>
    </submittedName>
</protein>
<gene>
    <name evidence="11" type="ORF">G7Y82_02030</name>
</gene>
<feature type="transmembrane region" description="Helical" evidence="10">
    <location>
        <begin position="358"/>
        <end position="379"/>
    </location>
</feature>
<dbReference type="Pfam" id="PF00654">
    <property type="entry name" value="Voltage_CLC"/>
    <property type="match status" value="1"/>
</dbReference>
<keyword evidence="4 10" id="KW-1133">Transmembrane helix</keyword>
<keyword evidence="12" id="KW-1185">Reference proteome</keyword>
<evidence type="ECO:0000256" key="3">
    <source>
        <dbReference type="ARBA" id="ARBA00022692"/>
    </source>
</evidence>
<dbReference type="InterPro" id="IPR001807">
    <property type="entry name" value="ClC"/>
</dbReference>
<evidence type="ECO:0000313" key="12">
    <source>
        <dbReference type="Proteomes" id="UP000653472"/>
    </source>
</evidence>
<comment type="subcellular location">
    <subcellularLocation>
        <location evidence="1">Membrane</location>
        <topology evidence="1">Multi-pass membrane protein</topology>
    </subcellularLocation>
</comment>
<dbReference type="AlphaFoldDB" id="A0A969W5R1"/>
<dbReference type="Gene3D" id="1.10.3080.10">
    <property type="entry name" value="Clc chloride channel"/>
    <property type="match status" value="1"/>
</dbReference>
<evidence type="ECO:0000256" key="7">
    <source>
        <dbReference type="ARBA" id="ARBA00023173"/>
    </source>
</evidence>
<feature type="transmembrane region" description="Helical" evidence="10">
    <location>
        <begin position="165"/>
        <end position="190"/>
    </location>
</feature>
<feature type="transmembrane region" description="Helical" evidence="10">
    <location>
        <begin position="202"/>
        <end position="226"/>
    </location>
</feature>
<dbReference type="InterPro" id="IPR014743">
    <property type="entry name" value="Cl-channel_core"/>
</dbReference>
<reference evidence="11" key="1">
    <citation type="submission" date="2020-03" db="EMBL/GenBank/DDBJ databases">
        <title>Solimonas marina sp. nov., isolated from deep seawater of the Pacific Ocean.</title>
        <authorList>
            <person name="Liu X."/>
            <person name="Lai Q."/>
            <person name="Sun F."/>
            <person name="Gai Y."/>
            <person name="Li G."/>
            <person name="Shao Z."/>
        </authorList>
    </citation>
    <scope>NUCLEOTIDE SEQUENCE</scope>
    <source>
        <strain evidence="11">C16B3</strain>
    </source>
</reference>
<evidence type="ECO:0000256" key="4">
    <source>
        <dbReference type="ARBA" id="ARBA00022989"/>
    </source>
</evidence>
<dbReference type="EMBL" id="JAAVXB010000001">
    <property type="protein sequence ID" value="NKF21077.1"/>
    <property type="molecule type" value="Genomic_DNA"/>
</dbReference>
<keyword evidence="3 10" id="KW-0812">Transmembrane</keyword>
<dbReference type="PANTHER" id="PTHR43427:SF6">
    <property type="entry name" value="CHLORIDE CHANNEL PROTEIN CLC-E"/>
    <property type="match status" value="1"/>
</dbReference>
<feature type="transmembrane region" description="Helical" evidence="10">
    <location>
        <begin position="399"/>
        <end position="418"/>
    </location>
</feature>
<sequence length="444" mass="47052">MNKAWLAELSAKIRLRRFQIGRLWLRWRPRVRWWTAAGGIGLVAALFARGAEWAYSHVIAWTSALPEISLLLAPVGITAIVWLTRRYVPMAAGSGIPQVLVVLHHADDKMRERMLALHVGLLKPLLTIVGLMCGASVGREGPTVQIGAAIANFVGRRHSARVQRALILSGGAAGIAAAFNTPIAGILFAIEELSSSLEEKSSGTLLLLVIIAAAAAIAVLGDRVYLGIVDTNLEHFTQWRAVIICGLAGGLAGGLFSRTLHAGTRTAAFYLRSRGGLRWPLVCGVLVALIGIISHGTTYGSGYAETRALLDDHDAMTMWFPLLKAGATWLSYVSGIPGGIFSPSLAIGAGLGADIAHFIDFAPATAVILLTMGAYFAGATQAPLTAAVIVAEMTLGQKMILPLMGAALIGGGTARLVWRDSLYRALMRDLLPPPAPVTTPETPR</sequence>
<evidence type="ECO:0000313" key="11">
    <source>
        <dbReference type="EMBL" id="NKF21077.1"/>
    </source>
</evidence>
<feature type="transmembrane region" description="Helical" evidence="10">
    <location>
        <begin position="238"/>
        <end position="256"/>
    </location>
</feature>
<evidence type="ECO:0000256" key="5">
    <source>
        <dbReference type="ARBA" id="ARBA00023065"/>
    </source>
</evidence>
<organism evidence="11 12">
    <name type="scientific">Solimonas marina</name>
    <dbReference type="NCBI Taxonomy" id="2714601"/>
    <lineage>
        <taxon>Bacteria</taxon>
        <taxon>Pseudomonadati</taxon>
        <taxon>Pseudomonadota</taxon>
        <taxon>Gammaproteobacteria</taxon>
        <taxon>Nevskiales</taxon>
        <taxon>Nevskiaceae</taxon>
        <taxon>Solimonas</taxon>
    </lineage>
</organism>
<keyword evidence="5" id="KW-0406">Ion transport</keyword>
<dbReference type="SUPFAM" id="SSF81340">
    <property type="entry name" value="Clc chloride channel"/>
    <property type="match status" value="1"/>
</dbReference>
<name>A0A969W5R1_9GAMM</name>
<dbReference type="PRINTS" id="PR00762">
    <property type="entry name" value="CLCHANNEL"/>
</dbReference>
<evidence type="ECO:0000256" key="6">
    <source>
        <dbReference type="ARBA" id="ARBA00023136"/>
    </source>
</evidence>
<evidence type="ECO:0000256" key="2">
    <source>
        <dbReference type="ARBA" id="ARBA00022448"/>
    </source>
</evidence>
<evidence type="ECO:0000256" key="9">
    <source>
        <dbReference type="ARBA" id="ARBA00023303"/>
    </source>
</evidence>
<dbReference type="GO" id="GO:0034707">
    <property type="term" value="C:chloride channel complex"/>
    <property type="evidence" value="ECO:0007669"/>
    <property type="project" value="UniProtKB-KW"/>
</dbReference>
<accession>A0A969W5R1</accession>
<evidence type="ECO:0000256" key="10">
    <source>
        <dbReference type="SAM" id="Phobius"/>
    </source>
</evidence>
<dbReference type="PANTHER" id="PTHR43427">
    <property type="entry name" value="CHLORIDE CHANNEL PROTEIN CLC-E"/>
    <property type="match status" value="1"/>
</dbReference>
<feature type="transmembrane region" description="Helical" evidence="10">
    <location>
        <begin position="60"/>
        <end position="83"/>
    </location>
</feature>
<keyword evidence="9" id="KW-0407">Ion channel</keyword>
<keyword evidence="7" id="KW-0869">Chloride channel</keyword>
<feature type="transmembrane region" description="Helical" evidence="10">
    <location>
        <begin position="277"/>
        <end position="297"/>
    </location>
</feature>
<keyword evidence="8" id="KW-0868">Chloride</keyword>
<dbReference type="CDD" id="cd01034">
    <property type="entry name" value="EriC_like"/>
    <property type="match status" value="1"/>
</dbReference>